<organism evidence="2 3">
    <name type="scientific">Prunus persica</name>
    <name type="common">Peach</name>
    <name type="synonym">Amygdalus persica</name>
    <dbReference type="NCBI Taxonomy" id="3760"/>
    <lineage>
        <taxon>Eukaryota</taxon>
        <taxon>Viridiplantae</taxon>
        <taxon>Streptophyta</taxon>
        <taxon>Embryophyta</taxon>
        <taxon>Tracheophyta</taxon>
        <taxon>Spermatophyta</taxon>
        <taxon>Magnoliopsida</taxon>
        <taxon>eudicotyledons</taxon>
        <taxon>Gunneridae</taxon>
        <taxon>Pentapetalae</taxon>
        <taxon>rosids</taxon>
        <taxon>fabids</taxon>
        <taxon>Rosales</taxon>
        <taxon>Rosaceae</taxon>
        <taxon>Amygdaloideae</taxon>
        <taxon>Amygdaleae</taxon>
        <taxon>Prunus</taxon>
    </lineage>
</organism>
<dbReference type="eggNOG" id="KOG0017">
    <property type="taxonomic scope" value="Eukaryota"/>
</dbReference>
<keyword evidence="3" id="KW-1185">Reference proteome</keyword>
<reference evidence="2 3" key="1">
    <citation type="journal article" date="2013" name="Nat. Genet.">
        <title>The high-quality draft genome of peach (Prunus persica) identifies unique patterns of genetic diversity, domestication and genome evolution.</title>
        <authorList>
            <consortium name="International Peach Genome Initiative"/>
            <person name="Verde I."/>
            <person name="Abbott A.G."/>
            <person name="Scalabrin S."/>
            <person name="Jung S."/>
            <person name="Shu S."/>
            <person name="Marroni F."/>
            <person name="Zhebentyayeva T."/>
            <person name="Dettori M.T."/>
            <person name="Grimwood J."/>
            <person name="Cattonaro F."/>
            <person name="Zuccolo A."/>
            <person name="Rossini L."/>
            <person name="Jenkins J."/>
            <person name="Vendramin E."/>
            <person name="Meisel L.A."/>
            <person name="Decroocq V."/>
            <person name="Sosinski B."/>
            <person name="Prochnik S."/>
            <person name="Mitros T."/>
            <person name="Policriti A."/>
            <person name="Cipriani G."/>
            <person name="Dondini L."/>
            <person name="Ficklin S."/>
            <person name="Goodstein D.M."/>
            <person name="Xuan P."/>
            <person name="Del Fabbro C."/>
            <person name="Aramini V."/>
            <person name="Copetti D."/>
            <person name="Gonzalez S."/>
            <person name="Horner D.S."/>
            <person name="Falchi R."/>
            <person name="Lucas S."/>
            <person name="Mica E."/>
            <person name="Maldonado J."/>
            <person name="Lazzari B."/>
            <person name="Bielenberg D."/>
            <person name="Pirona R."/>
            <person name="Miculan M."/>
            <person name="Barakat A."/>
            <person name="Testolin R."/>
            <person name="Stella A."/>
            <person name="Tartarini S."/>
            <person name="Tonutti P."/>
            <person name="Arus P."/>
            <person name="Orellana A."/>
            <person name="Wells C."/>
            <person name="Main D."/>
            <person name="Vizzotto G."/>
            <person name="Silva H."/>
            <person name="Salamini F."/>
            <person name="Schmutz J."/>
            <person name="Morgante M."/>
            <person name="Rokhsar D.S."/>
        </authorList>
    </citation>
    <scope>NUCLEOTIDE SEQUENCE [LARGE SCALE GENOMIC DNA]</scope>
    <source>
        <strain evidence="3">cv. Nemared</strain>
    </source>
</reference>
<protein>
    <recommendedName>
        <fullName evidence="4">CCHC-type domain-containing protein</fullName>
    </recommendedName>
</protein>
<name>A0A251QZQ9_PRUPE</name>
<evidence type="ECO:0000313" key="2">
    <source>
        <dbReference type="EMBL" id="ONI29236.1"/>
    </source>
</evidence>
<sequence length="189" mass="22198">MSIPSQFKVEQFDGNMSFTIWQRIVKGKDAKQERMVVIREKTWSRDEDSARTLWEKLERLYLNKSLNTKLNLKQDLYKLKMNEGLLNQLARVDVKIKEENKTFLLLTSLPNLYDRVLTTMFYDKYTLKMEDVEATLLSNEKRKIVEDSHSQNQKGRQTVRGSSSHNKSKSRDSGKGVQCYKCKELGHLK</sequence>
<evidence type="ECO:0000313" key="3">
    <source>
        <dbReference type="Proteomes" id="UP000006882"/>
    </source>
</evidence>
<gene>
    <name evidence="2" type="ORF">PRUPE_1G188900</name>
</gene>
<dbReference type="Proteomes" id="UP000006882">
    <property type="component" value="Chromosome G1"/>
</dbReference>
<evidence type="ECO:0008006" key="4">
    <source>
        <dbReference type="Google" id="ProtNLM"/>
    </source>
</evidence>
<accession>A0A251QZQ9</accession>
<dbReference type="Gramene" id="ONI29236">
    <property type="protein sequence ID" value="ONI29236"/>
    <property type="gene ID" value="PRUPE_1G188900"/>
</dbReference>
<dbReference type="Pfam" id="PF14223">
    <property type="entry name" value="Retrotran_gag_2"/>
    <property type="match status" value="1"/>
</dbReference>
<dbReference type="EMBL" id="CM007651">
    <property type="protein sequence ID" value="ONI29236.1"/>
    <property type="molecule type" value="Genomic_DNA"/>
</dbReference>
<feature type="region of interest" description="Disordered" evidence="1">
    <location>
        <begin position="144"/>
        <end position="175"/>
    </location>
</feature>
<evidence type="ECO:0000256" key="1">
    <source>
        <dbReference type="SAM" id="MobiDB-lite"/>
    </source>
</evidence>
<dbReference type="AlphaFoldDB" id="A0A251QZQ9"/>
<proteinExistence type="predicted"/>